<sequence length="218" mass="22148">MKMNRLCTALLTAGLVYSASAAAVVITLDFEGIGDQASIDNFYNGGTDSLGNSGTNYGVAFGSNTLGIIDADAGGTGNFGNEPTPDTIMFFLTGSAVLNYAPGFTTGFSFWYTTVAFGGDVDVYDDLNATGNLLGTINLAALGAGPGDPSGSFSNWAIGGLAFAGTAKSIDFGGTVNQVGYDNVTFGASRPEPIPEPATLALFGLGLAGLGFGRRKRT</sequence>
<dbReference type="EMBL" id="SPMY01000026">
    <property type="protein sequence ID" value="NMQ28108.1"/>
    <property type="molecule type" value="Genomic_DNA"/>
</dbReference>
<protein>
    <submittedName>
        <fullName evidence="3">PEP-CTERM sorting domain-containing protein</fullName>
    </submittedName>
</protein>
<dbReference type="Proteomes" id="UP000749010">
    <property type="component" value="Unassembled WGS sequence"/>
</dbReference>
<name>A0ABX1TXA2_9PROT</name>
<feature type="signal peptide" evidence="1">
    <location>
        <begin position="1"/>
        <end position="21"/>
    </location>
</feature>
<dbReference type="InterPro" id="IPR013424">
    <property type="entry name" value="Ice-binding_C"/>
</dbReference>
<evidence type="ECO:0000259" key="2">
    <source>
        <dbReference type="Pfam" id="PF07589"/>
    </source>
</evidence>
<feature type="domain" description="Ice-binding protein C-terminal" evidence="2">
    <location>
        <begin position="193"/>
        <end position="215"/>
    </location>
</feature>
<feature type="chain" id="PRO_5047268950" evidence="1">
    <location>
        <begin position="22"/>
        <end position="218"/>
    </location>
</feature>
<organism evidence="3 4">
    <name type="scientific">Candidatus Accumulibacter phosphatis</name>
    <dbReference type="NCBI Taxonomy" id="327160"/>
    <lineage>
        <taxon>Bacteria</taxon>
        <taxon>Pseudomonadati</taxon>
        <taxon>Pseudomonadota</taxon>
        <taxon>Betaproteobacteria</taxon>
        <taxon>Candidatus Accumulibacter</taxon>
    </lineage>
</organism>
<keyword evidence="4" id="KW-1185">Reference proteome</keyword>
<gene>
    <name evidence="3" type="ORF">E4Q23_10280</name>
</gene>
<evidence type="ECO:0000256" key="1">
    <source>
        <dbReference type="SAM" id="SignalP"/>
    </source>
</evidence>
<dbReference type="RefSeq" id="WP_169066568.1">
    <property type="nucleotide sequence ID" value="NZ_SPMY01000026.1"/>
</dbReference>
<comment type="caution">
    <text evidence="3">The sequence shown here is derived from an EMBL/GenBank/DDBJ whole genome shotgun (WGS) entry which is preliminary data.</text>
</comment>
<keyword evidence="1" id="KW-0732">Signal</keyword>
<evidence type="ECO:0000313" key="4">
    <source>
        <dbReference type="Proteomes" id="UP000749010"/>
    </source>
</evidence>
<evidence type="ECO:0000313" key="3">
    <source>
        <dbReference type="EMBL" id="NMQ28108.1"/>
    </source>
</evidence>
<dbReference type="Pfam" id="PF07589">
    <property type="entry name" value="PEP-CTERM"/>
    <property type="match status" value="1"/>
</dbReference>
<dbReference type="NCBIfam" id="TIGR02595">
    <property type="entry name" value="PEP_CTERM"/>
    <property type="match status" value="1"/>
</dbReference>
<accession>A0ABX1TXA2</accession>
<reference evidence="3 4" key="1">
    <citation type="submission" date="2019-03" db="EMBL/GenBank/DDBJ databases">
        <title>Metabolic reconstructions from genomes of highly enriched 'Candidatus Accumulibacter' and 'Candidatus Competibacter' bioreactor populations.</title>
        <authorList>
            <person name="Annavajhala M.K."/>
            <person name="Welles L."/>
            <person name="Abbas B."/>
            <person name="Sorokin D."/>
            <person name="Park H."/>
            <person name="Van Loosdrecht M."/>
            <person name="Chandran K."/>
        </authorList>
    </citation>
    <scope>NUCLEOTIDE SEQUENCE [LARGE SCALE GENOMIC DNA]</scope>
    <source>
        <strain evidence="3 4">SBR_S</strain>
    </source>
</reference>
<proteinExistence type="predicted"/>